<keyword evidence="4" id="KW-0949">S-adenosyl-L-methionine</keyword>
<dbReference type="InterPro" id="IPR007213">
    <property type="entry name" value="Ppm1/Ppm2/Tcmp"/>
</dbReference>
<dbReference type="AlphaFoldDB" id="A0AA35USY9"/>
<evidence type="ECO:0000313" key="5">
    <source>
        <dbReference type="EMBL" id="CAI9121593.1"/>
    </source>
</evidence>
<dbReference type="RefSeq" id="WP_289842952.1">
    <property type="nucleotide sequence ID" value="NZ_CATKSH010000018.1"/>
</dbReference>
<comment type="caution">
    <text evidence="5">The sequence shown here is derived from an EMBL/GenBank/DDBJ whole genome shotgun (WGS) entry which is preliminary data.</text>
</comment>
<dbReference type="GO" id="GO:0032259">
    <property type="term" value="P:methylation"/>
    <property type="evidence" value="ECO:0007669"/>
    <property type="project" value="UniProtKB-KW"/>
</dbReference>
<keyword evidence="3" id="KW-0808">Transferase</keyword>
<name>A0AA35USY9_9PROT</name>
<organism evidence="5 6">
    <name type="scientific">Brytella acorum</name>
    <dbReference type="NCBI Taxonomy" id="2959299"/>
    <lineage>
        <taxon>Bacteria</taxon>
        <taxon>Pseudomonadati</taxon>
        <taxon>Pseudomonadota</taxon>
        <taxon>Alphaproteobacteria</taxon>
        <taxon>Acetobacterales</taxon>
        <taxon>Acetobacteraceae</taxon>
        <taxon>Brytella</taxon>
    </lineage>
</organism>
<dbReference type="InterPro" id="IPR029063">
    <property type="entry name" value="SAM-dependent_MTases_sf"/>
</dbReference>
<keyword evidence="2 4" id="KW-0489">Methyltransferase</keyword>
<evidence type="ECO:0000256" key="4">
    <source>
        <dbReference type="RuleBase" id="RU362030"/>
    </source>
</evidence>
<dbReference type="EMBL" id="CATKSH010000018">
    <property type="protein sequence ID" value="CAI9121593.1"/>
    <property type="molecule type" value="Genomic_DNA"/>
</dbReference>
<comment type="function">
    <text evidence="4">Exhibits S-adenosyl-L-methionine-dependent methyltransferase activity.</text>
</comment>
<evidence type="ECO:0000256" key="2">
    <source>
        <dbReference type="ARBA" id="ARBA00022603"/>
    </source>
</evidence>
<dbReference type="NCBIfam" id="TIGR00027">
    <property type="entry name" value="mthyl_TIGR00027"/>
    <property type="match status" value="1"/>
</dbReference>
<gene>
    <name evidence="5" type="ORF">LMG32879_002440</name>
</gene>
<accession>A0AA35USY9</accession>
<dbReference type="Pfam" id="PF04072">
    <property type="entry name" value="LCM"/>
    <property type="match status" value="1"/>
</dbReference>
<dbReference type="Gene3D" id="3.40.50.150">
    <property type="entry name" value="Vaccinia Virus protein VP39"/>
    <property type="match status" value="1"/>
</dbReference>
<keyword evidence="6" id="KW-1185">Reference proteome</keyword>
<dbReference type="InterPro" id="IPR011610">
    <property type="entry name" value="SAM_mthyl_Trfase_ML2640-like"/>
</dbReference>
<comment type="similarity">
    <text evidence="1 4">Belongs to the UPF0677 family.</text>
</comment>
<proteinExistence type="inferred from homology"/>
<dbReference type="PANTHER" id="PTHR43619:SF2">
    <property type="entry name" value="S-ADENOSYL-L-METHIONINE-DEPENDENT METHYLTRANSFERASES SUPERFAMILY PROTEIN"/>
    <property type="match status" value="1"/>
</dbReference>
<protein>
    <recommendedName>
        <fullName evidence="4">S-adenosyl-L-methionine-dependent methyltransferase</fullName>
        <ecNumber evidence="4">2.1.1.-</ecNumber>
    </recommendedName>
</protein>
<dbReference type="GO" id="GO:0008168">
    <property type="term" value="F:methyltransferase activity"/>
    <property type="evidence" value="ECO:0007669"/>
    <property type="project" value="UniProtKB-UniRule"/>
</dbReference>
<dbReference type="SUPFAM" id="SSF53335">
    <property type="entry name" value="S-adenosyl-L-methionine-dependent methyltransferases"/>
    <property type="match status" value="1"/>
</dbReference>
<evidence type="ECO:0000256" key="1">
    <source>
        <dbReference type="ARBA" id="ARBA00008138"/>
    </source>
</evidence>
<dbReference type="PANTHER" id="PTHR43619">
    <property type="entry name" value="S-ADENOSYL-L-METHIONINE-DEPENDENT METHYLTRANSFERASE YKTD-RELATED"/>
    <property type="match status" value="1"/>
</dbReference>
<evidence type="ECO:0000313" key="6">
    <source>
        <dbReference type="Proteomes" id="UP001176960"/>
    </source>
</evidence>
<dbReference type="EC" id="2.1.1.-" evidence="4"/>
<dbReference type="Proteomes" id="UP001176960">
    <property type="component" value="Unassembled WGS sequence"/>
</dbReference>
<reference evidence="5" key="1">
    <citation type="submission" date="2023-03" db="EMBL/GenBank/DDBJ databases">
        <authorList>
            <person name="Cleenwerck I."/>
        </authorList>
    </citation>
    <scope>NUCLEOTIDE SEQUENCE</scope>
    <source>
        <strain evidence="5">LMG 32879</strain>
    </source>
</reference>
<sequence length="276" mass="30645">MNTITTPCPDRMAWDVARHQARHHLLAADGAPHDALALRLLGAEALELSGEPDRLPHEAAMRGFIAARNRFAEERLARAIAGGTHQAVILGAGLNTLGFRPPYASSEVKIFEVDQPEMQAWKRARLAEIGAEVPQNLAFVSLDLDHDGLLPSLEAVGFNPMRPVFFVVLGLVPHLTYEMNDAIMRFISSLPRGEMVFDYLEPPANSAPDTRGVFETRGVDGRPACYFDARGMEDIMELTNFRWFEDLDRADMLAMFELPVQPWPGTPKAHVIHARA</sequence>
<evidence type="ECO:0000256" key="3">
    <source>
        <dbReference type="ARBA" id="ARBA00022679"/>
    </source>
</evidence>